<protein>
    <submittedName>
        <fullName evidence="2">Uncharacterized protein</fullName>
    </submittedName>
</protein>
<organism evidence="2 3">
    <name type="scientific">Vagococcus fluvialis</name>
    <dbReference type="NCBI Taxonomy" id="2738"/>
    <lineage>
        <taxon>Bacteria</taxon>
        <taxon>Bacillati</taxon>
        <taxon>Bacillota</taxon>
        <taxon>Bacilli</taxon>
        <taxon>Lactobacillales</taxon>
        <taxon>Enterococcaceae</taxon>
        <taxon>Vagococcus</taxon>
    </lineage>
</organism>
<feature type="transmembrane region" description="Helical" evidence="1">
    <location>
        <begin position="114"/>
        <end position="133"/>
    </location>
</feature>
<evidence type="ECO:0000313" key="2">
    <source>
        <dbReference type="EMBL" id="NKC68485.1"/>
    </source>
</evidence>
<name>A0A7X6I3R9_9ENTE</name>
<sequence length="299" mass="34741">MSFFKKIKQHVTQKEFLMIEGYNLLSIFQFFVSTALYMMSYWVLFSYVKIGMYQIFVELADNLTVSNYSPSDVLVTTNNVFSGLLLLFIFPITLVFITRNVLNQDYRKFMKNFISSFMLFIAGSMATATFSTSNLTSRFYGTFIVLSVMYIVLLRFNYLMRIKLLMSLGIVKTQRISLFWKNSLASVIRQPDTLFFLNKNWLPFVDIKMLGTSETILDVGWKQPNTATDYTIKVESRLSGVSFCKYLTTTFAVEREIPFHIAKYPDTSDKHEHTLVFAKSMAGRYRPTTDELRKEENNG</sequence>
<proteinExistence type="predicted"/>
<keyword evidence="1" id="KW-0812">Transmembrane</keyword>
<feature type="transmembrane region" description="Helical" evidence="1">
    <location>
        <begin position="80"/>
        <end position="102"/>
    </location>
</feature>
<feature type="transmembrane region" description="Helical" evidence="1">
    <location>
        <begin position="139"/>
        <end position="158"/>
    </location>
</feature>
<evidence type="ECO:0000313" key="3">
    <source>
        <dbReference type="Proteomes" id="UP000521358"/>
    </source>
</evidence>
<dbReference type="EMBL" id="JAAVMB010000012">
    <property type="protein sequence ID" value="NKC68485.1"/>
    <property type="molecule type" value="Genomic_DNA"/>
</dbReference>
<dbReference type="Proteomes" id="UP000521358">
    <property type="component" value="Unassembled WGS sequence"/>
</dbReference>
<dbReference type="RefSeq" id="WP_167807674.1">
    <property type="nucleotide sequence ID" value="NZ_JAAVMB010000012.1"/>
</dbReference>
<keyword evidence="1" id="KW-1133">Transmembrane helix</keyword>
<accession>A0A7X6I3R9</accession>
<comment type="caution">
    <text evidence="2">The sequence shown here is derived from an EMBL/GenBank/DDBJ whole genome shotgun (WGS) entry which is preliminary data.</text>
</comment>
<evidence type="ECO:0000256" key="1">
    <source>
        <dbReference type="SAM" id="Phobius"/>
    </source>
</evidence>
<feature type="transmembrane region" description="Helical" evidence="1">
    <location>
        <begin position="21"/>
        <end position="44"/>
    </location>
</feature>
<reference evidence="2 3" key="1">
    <citation type="submission" date="2020-03" db="EMBL/GenBank/DDBJ databases">
        <title>Bacterial samples isolated from urine from healthy bovine heifers (Gyr breed).</title>
        <authorList>
            <person name="Giannattasio-Ferraz S."/>
            <person name="Maskeri L."/>
            <person name="Penido A."/>
            <person name="Barbosa-Stancioli E.F."/>
            <person name="Putonti C."/>
        </authorList>
    </citation>
    <scope>NUCLEOTIDE SEQUENCE [LARGE SCALE GENOMIC DNA]</scope>
    <source>
        <strain evidence="2 3">UFMG-H7</strain>
    </source>
</reference>
<dbReference type="AlphaFoldDB" id="A0A7X6I3R9"/>
<gene>
    <name evidence="2" type="ORF">HED35_10330</name>
</gene>
<keyword evidence="1" id="KW-0472">Membrane</keyword>